<dbReference type="Proteomes" id="UP000713479">
    <property type="component" value="Unassembled WGS sequence"/>
</dbReference>
<organism evidence="1 2">
    <name type="scientific">Methanobrevibacter millerae</name>
    <dbReference type="NCBI Taxonomy" id="230361"/>
    <lineage>
        <taxon>Archaea</taxon>
        <taxon>Methanobacteriati</taxon>
        <taxon>Methanobacteriota</taxon>
        <taxon>Methanomada group</taxon>
        <taxon>Methanobacteria</taxon>
        <taxon>Methanobacteriales</taxon>
        <taxon>Methanobacteriaceae</taxon>
        <taxon>Methanobrevibacter</taxon>
    </lineage>
</organism>
<protein>
    <submittedName>
        <fullName evidence="1">Uncharacterized protein</fullName>
    </submittedName>
</protein>
<name>A0A8T3VFH8_9EURY</name>
<dbReference type="EMBL" id="SUTF01000002">
    <property type="protein sequence ID" value="MBE6510013.1"/>
    <property type="molecule type" value="Genomic_DNA"/>
</dbReference>
<gene>
    <name evidence="1" type="ORF">E7Z74_01900</name>
</gene>
<sequence>MKQSIKVNLLVFLIITVIAFVLSSAFASVVVIDNSNAKKITAIENDSFEPHQIKDVPVIIPKVENKTQTNNTTSTFDNITSEIIEVADDTWNSIIG</sequence>
<reference evidence="1" key="1">
    <citation type="submission" date="2019-04" db="EMBL/GenBank/DDBJ databases">
        <title>Evolution of Biomass-Degrading Anaerobic Consortia Revealed by Metagenomics.</title>
        <authorList>
            <person name="Peng X."/>
        </authorList>
    </citation>
    <scope>NUCLEOTIDE SEQUENCE</scope>
    <source>
        <strain evidence="1">SIG13</strain>
    </source>
</reference>
<accession>A0A8T3VFH8</accession>
<dbReference type="AlphaFoldDB" id="A0A8T3VFH8"/>
<evidence type="ECO:0000313" key="1">
    <source>
        <dbReference type="EMBL" id="MBE6510013.1"/>
    </source>
</evidence>
<evidence type="ECO:0000313" key="2">
    <source>
        <dbReference type="Proteomes" id="UP000713479"/>
    </source>
</evidence>
<comment type="caution">
    <text evidence="1">The sequence shown here is derived from an EMBL/GenBank/DDBJ whole genome shotgun (WGS) entry which is preliminary data.</text>
</comment>
<proteinExistence type="predicted"/>